<reference evidence="5 6" key="1">
    <citation type="submission" date="2019-10" db="EMBL/GenBank/DDBJ databases">
        <title>Deinococcus sp. isolated from soil.</title>
        <authorList>
            <person name="Li Y."/>
            <person name="Wang J."/>
        </authorList>
    </citation>
    <scope>NUCLEOTIDE SEQUENCE [LARGE SCALE GENOMIC DNA]</scope>
    <source>
        <strain evidence="5 6">SDU3-2</strain>
    </source>
</reference>
<dbReference type="Gene3D" id="2.130.10.10">
    <property type="entry name" value="YVTN repeat-like/Quinoprotein amine dehydrogenase"/>
    <property type="match status" value="4"/>
</dbReference>
<dbReference type="PANTHER" id="PTHR19879">
    <property type="entry name" value="TRANSCRIPTION INITIATION FACTOR TFIID"/>
    <property type="match status" value="1"/>
</dbReference>
<evidence type="ECO:0000313" key="5">
    <source>
        <dbReference type="EMBL" id="MPY68014.1"/>
    </source>
</evidence>
<dbReference type="InterPro" id="IPR011041">
    <property type="entry name" value="Quinoprot_gluc/sorb_DH_b-prop"/>
</dbReference>
<keyword evidence="1" id="KW-0853">WD repeat</keyword>
<accession>A0A7X1NYU0</accession>
<dbReference type="AlphaFoldDB" id="A0A7X1NYU0"/>
<dbReference type="Pfam" id="PF13360">
    <property type="entry name" value="PQQ_2"/>
    <property type="match status" value="1"/>
</dbReference>
<protein>
    <submittedName>
        <fullName evidence="5">PQQ-binding-like beta-propeller repeat protein</fullName>
    </submittedName>
</protein>
<dbReference type="InterPro" id="IPR011047">
    <property type="entry name" value="Quinoprotein_ADH-like_sf"/>
</dbReference>
<dbReference type="EMBL" id="WBSL01000013">
    <property type="protein sequence ID" value="MPY68014.1"/>
    <property type="molecule type" value="Genomic_DNA"/>
</dbReference>
<comment type="caution">
    <text evidence="5">The sequence shown here is derived from an EMBL/GenBank/DDBJ whole genome shotgun (WGS) entry which is preliminary data.</text>
</comment>
<dbReference type="SUPFAM" id="SSF50998">
    <property type="entry name" value="Quinoprotein alcohol dehydrogenase-like"/>
    <property type="match status" value="1"/>
</dbReference>
<dbReference type="InterPro" id="IPR015943">
    <property type="entry name" value="WD40/YVTN_repeat-like_dom_sf"/>
</dbReference>
<evidence type="ECO:0000256" key="3">
    <source>
        <dbReference type="SAM" id="SignalP"/>
    </source>
</evidence>
<keyword evidence="6" id="KW-1185">Reference proteome</keyword>
<dbReference type="PROSITE" id="PS50082">
    <property type="entry name" value="WD_REPEATS_2"/>
    <property type="match status" value="2"/>
</dbReference>
<sequence length="695" mass="73479">MARSLLLTALLLAVPTAAFAQTTPLTPHLRTTVQTPNLGTGPLALSPDGRTVAVLRLDRVRGSRATLVLSDARTGQELRRIATTNTYDGALVFSPDGQTLVNVGSDVQAYDMTTGRIRWSHRSSDAVPSSPVVVFSPDGTAVYFSHLDTVGNRHLIRSDARTGQGAWDAFRIPSAAEAPSREESFYGRVLSLAVHPAAGVLASGSFGGGIVVWNAATGQRTGILTDQSSPARATQAGRAGQTAHGGRVTGLTFAPDGTLISGANDGTVKRWDLATGRKLGEALLPDGVQALTLRPGGQGVLVASGRNVVQLGLPDLRRERVLVGHADEVGSLAPTGDALWTSSTDSTVKRWNLRSGLDETTYGTMKTAAVSPDGQTFALNLGDATVRLTDARGNTLSTLRGFLPPASPHYEFIGGRSLTFSPNGKGLAGGLFTMSGVIIEKYAAGSAAFLWDVSTGRRERTFPNFPAQELSWSPNGGFLAGVNHVPGNLDTFEVRDVNTGTSVGRGVPSRSGQEQKRGGVLAVSVPTVQWVNGQAWVLGMQYPRFEPGKPLSSQWPAGIWRARTGAKVQSLGNLGISVPRLLANPAGTRVAVSGGNGLWLLDARTGKALWSYPQASYRDQTASWQEPRRLLWSPDGRLLALNRGEQGLSLHDGGSGQPLGRLPIRAEPLGFSEGGRVLVTLNQEGVQVWDIRPGR</sequence>
<feature type="chain" id="PRO_5030803554" evidence="3">
    <location>
        <begin position="21"/>
        <end position="695"/>
    </location>
</feature>
<name>A0A7X1NYU0_9DEIO</name>
<dbReference type="SMART" id="SM00320">
    <property type="entry name" value="WD40"/>
    <property type="match status" value="4"/>
</dbReference>
<feature type="repeat" description="WD" evidence="1">
    <location>
        <begin position="241"/>
        <end position="281"/>
    </location>
</feature>
<keyword evidence="3" id="KW-0732">Signal</keyword>
<evidence type="ECO:0000256" key="1">
    <source>
        <dbReference type="PROSITE-ProRule" id="PRU00221"/>
    </source>
</evidence>
<dbReference type="InterPro" id="IPR002372">
    <property type="entry name" value="PQQ_rpt_dom"/>
</dbReference>
<dbReference type="PANTHER" id="PTHR19879:SF9">
    <property type="entry name" value="TRANSCRIPTION INITIATION FACTOR TFIID SUBUNIT 5"/>
    <property type="match status" value="1"/>
</dbReference>
<evidence type="ECO:0000256" key="2">
    <source>
        <dbReference type="SAM" id="MobiDB-lite"/>
    </source>
</evidence>
<gene>
    <name evidence="5" type="ORF">F8S09_15250</name>
</gene>
<proteinExistence type="predicted"/>
<dbReference type="RefSeq" id="WP_152872324.1">
    <property type="nucleotide sequence ID" value="NZ_WBSL01000013.1"/>
</dbReference>
<feature type="domain" description="Pyrrolo-quinoline quinone repeat" evidence="4">
    <location>
        <begin position="37"/>
        <end position="278"/>
    </location>
</feature>
<dbReference type="SUPFAM" id="SSF50952">
    <property type="entry name" value="Soluble quinoprotein glucose dehydrogenase"/>
    <property type="match status" value="1"/>
</dbReference>
<dbReference type="Proteomes" id="UP000484842">
    <property type="component" value="Unassembled WGS sequence"/>
</dbReference>
<feature type="region of interest" description="Disordered" evidence="2">
    <location>
        <begin position="226"/>
        <end position="248"/>
    </location>
</feature>
<dbReference type="InterPro" id="IPR001680">
    <property type="entry name" value="WD40_rpt"/>
</dbReference>
<feature type="repeat" description="WD" evidence="1">
    <location>
        <begin position="322"/>
        <end position="361"/>
    </location>
</feature>
<organism evidence="5 6">
    <name type="scientific">Deinococcus terrestris</name>
    <dbReference type="NCBI Taxonomy" id="2651870"/>
    <lineage>
        <taxon>Bacteria</taxon>
        <taxon>Thermotogati</taxon>
        <taxon>Deinococcota</taxon>
        <taxon>Deinococci</taxon>
        <taxon>Deinococcales</taxon>
        <taxon>Deinococcaceae</taxon>
        <taxon>Deinococcus</taxon>
    </lineage>
</organism>
<feature type="signal peptide" evidence="3">
    <location>
        <begin position="1"/>
        <end position="20"/>
    </location>
</feature>
<dbReference type="PROSITE" id="PS50294">
    <property type="entry name" value="WD_REPEATS_REGION"/>
    <property type="match status" value="1"/>
</dbReference>
<evidence type="ECO:0000313" key="6">
    <source>
        <dbReference type="Proteomes" id="UP000484842"/>
    </source>
</evidence>
<evidence type="ECO:0000259" key="4">
    <source>
        <dbReference type="Pfam" id="PF13360"/>
    </source>
</evidence>